<dbReference type="InterPro" id="IPR014940">
    <property type="entry name" value="BAAT_C"/>
</dbReference>
<feature type="active site" description="Charge relay system" evidence="1">
    <location>
        <position position="358"/>
    </location>
</feature>
<evidence type="ECO:0000259" key="3">
    <source>
        <dbReference type="Pfam" id="PF08840"/>
    </source>
</evidence>
<comment type="caution">
    <text evidence="4">The sequence shown here is derived from an EMBL/GenBank/DDBJ whole genome shotgun (WGS) entry which is preliminary data.</text>
</comment>
<feature type="active site" description="Charge relay system" evidence="1">
    <location>
        <position position="250"/>
    </location>
</feature>
<dbReference type="PANTHER" id="PTHR10824:SF4">
    <property type="entry name" value="ACYL-COENZYME A THIOESTERASE 1-LIKE"/>
    <property type="match status" value="1"/>
</dbReference>
<dbReference type="InterPro" id="IPR016662">
    <property type="entry name" value="Acyl-CoA_thioEstase_long-chain"/>
</dbReference>
<dbReference type="PANTHER" id="PTHR10824">
    <property type="entry name" value="ACYL-COENZYME A THIOESTERASE-RELATED"/>
    <property type="match status" value="1"/>
</dbReference>
<feature type="region of interest" description="Disordered" evidence="2">
    <location>
        <begin position="1"/>
        <end position="35"/>
    </location>
</feature>
<proteinExistence type="predicted"/>
<sequence>MTGQETENPQDNTNCDDVQTAGDTEQSSQSLSFTGPETVAIDERFGLEITGVPAGSVSIEVSMTEAGGTEWTASTTATVSDGCLNMHSEPTQDGVCLPELLQQATQTDGDGSYSPAQQSSDEVTIRISQEGVELGAKTVDRTFGDPAVEATPADSTAFVGTVYEPGDDGPHPAVVVLHGSGGEPAQTTARLLASHGFVALALHYFDWRGRHEMLPQELVEVPLEFVEAASDWLLNDSRVEGSAVGLWGTSKGGEYALLSGARLDSVGPVVSVNGSGVVWQGFSQGQVVESPSWVADGNSLSYVSYTDDPTVWDSSPPMEMEPAYTASYNEAIADEIDRATISVEAIDGPVLLVSGGMDSMWDSPKLQGIAADRLERHGCNYEHIIYEQAGHGITFPYLPTANRERTQQFVMGGTQSGYAIADRDHWPKAIETLETLRE</sequence>
<dbReference type="PIRSF" id="PIRSF016521">
    <property type="entry name" value="Acyl-CoA_hydro"/>
    <property type="match status" value="1"/>
</dbReference>
<reference evidence="4 5" key="1">
    <citation type="journal article" date="2014" name="Int. J. Syst. Evol. Microbiol.">
        <title>Complete genome sequence of Corynebacterium casei LMG S-19264T (=DSM 44701T), isolated from a smear-ripened cheese.</title>
        <authorList>
            <consortium name="US DOE Joint Genome Institute (JGI-PGF)"/>
            <person name="Walter F."/>
            <person name="Albersmeier A."/>
            <person name="Kalinowski J."/>
            <person name="Ruckert C."/>
        </authorList>
    </citation>
    <scope>NUCLEOTIDE SEQUENCE [LARGE SCALE GENOMIC DNA]</scope>
    <source>
        <strain evidence="4 5">CGMCC 4.7215</strain>
    </source>
</reference>
<feature type="domain" description="BAAT/Acyl-CoA thioester hydrolase C-terminal" evidence="3">
    <location>
        <begin position="221"/>
        <end position="431"/>
    </location>
</feature>
<protein>
    <submittedName>
        <fullName evidence="4">Acyl-CoA thioester hydrolase/BAAT C-terminal domain-containing protein</fullName>
    </submittedName>
</protein>
<evidence type="ECO:0000313" key="5">
    <source>
        <dbReference type="Proteomes" id="UP001596414"/>
    </source>
</evidence>
<dbReference type="Pfam" id="PF08840">
    <property type="entry name" value="BAAT_C"/>
    <property type="match status" value="1"/>
</dbReference>
<gene>
    <name evidence="4" type="ORF">ACFQJ7_08015</name>
</gene>
<dbReference type="SUPFAM" id="SSF53474">
    <property type="entry name" value="alpha/beta-Hydrolases"/>
    <property type="match status" value="1"/>
</dbReference>
<organism evidence="4 5">
    <name type="scientific">Halovenus rubra</name>
    <dbReference type="NCBI Taxonomy" id="869890"/>
    <lineage>
        <taxon>Archaea</taxon>
        <taxon>Methanobacteriati</taxon>
        <taxon>Methanobacteriota</taxon>
        <taxon>Stenosarchaea group</taxon>
        <taxon>Halobacteria</taxon>
        <taxon>Halobacteriales</taxon>
        <taxon>Haloarculaceae</taxon>
        <taxon>Halovenus</taxon>
    </lineage>
</organism>
<feature type="active site" description="Charge relay system" evidence="1">
    <location>
        <position position="391"/>
    </location>
</feature>
<dbReference type="AlphaFoldDB" id="A0ABD5X9Y1"/>
<dbReference type="EMBL" id="JBHSZQ010000012">
    <property type="protein sequence ID" value="MFC7125980.1"/>
    <property type="molecule type" value="Genomic_DNA"/>
</dbReference>
<dbReference type="Proteomes" id="UP001596414">
    <property type="component" value="Unassembled WGS sequence"/>
</dbReference>
<dbReference type="InterPro" id="IPR029058">
    <property type="entry name" value="AB_hydrolase_fold"/>
</dbReference>
<evidence type="ECO:0000256" key="1">
    <source>
        <dbReference type="PIRSR" id="PIRSR016521-1"/>
    </source>
</evidence>
<evidence type="ECO:0000256" key="2">
    <source>
        <dbReference type="SAM" id="MobiDB-lite"/>
    </source>
</evidence>
<name>A0ABD5X9Y1_9EURY</name>
<evidence type="ECO:0000313" key="4">
    <source>
        <dbReference type="EMBL" id="MFC7125980.1"/>
    </source>
</evidence>
<keyword evidence="4" id="KW-0378">Hydrolase</keyword>
<dbReference type="GO" id="GO:0016787">
    <property type="term" value="F:hydrolase activity"/>
    <property type="evidence" value="ECO:0007669"/>
    <property type="project" value="UniProtKB-KW"/>
</dbReference>
<dbReference type="Gene3D" id="3.40.50.1820">
    <property type="entry name" value="alpha/beta hydrolase"/>
    <property type="match status" value="1"/>
</dbReference>
<dbReference type="RefSeq" id="WP_267638969.1">
    <property type="nucleotide sequence ID" value="NZ_JAODIY010000046.1"/>
</dbReference>
<accession>A0ABD5X9Y1</accession>